<gene>
    <name evidence="1" type="ORF">NAEGRDRAFT_74101</name>
</gene>
<evidence type="ECO:0000313" key="1">
    <source>
        <dbReference type="EMBL" id="EFC38049.1"/>
    </source>
</evidence>
<organism evidence="2">
    <name type="scientific">Naegleria gruberi</name>
    <name type="common">Amoeba</name>
    <dbReference type="NCBI Taxonomy" id="5762"/>
    <lineage>
        <taxon>Eukaryota</taxon>
        <taxon>Discoba</taxon>
        <taxon>Heterolobosea</taxon>
        <taxon>Tetramitia</taxon>
        <taxon>Eutetramitia</taxon>
        <taxon>Vahlkampfiidae</taxon>
        <taxon>Naegleria</taxon>
    </lineage>
</organism>
<protein>
    <submittedName>
        <fullName evidence="1">Predicted protein</fullName>
    </submittedName>
</protein>
<accession>D2VYF4</accession>
<proteinExistence type="predicted"/>
<name>D2VYF4_NAEGR</name>
<dbReference type="Proteomes" id="UP000006671">
    <property type="component" value="Unassembled WGS sequence"/>
</dbReference>
<dbReference type="AlphaFoldDB" id="D2VYF4"/>
<sequence>MRWSSDMLCFAQDLLSSMGYNLYDAIGRGSIGKEKFQTNSSACNLILPCSTTLDNHFHIPNFGYGDTSIDEKEFELFQSSMGISNTTLGVLQVDAMDLFPCLSINTRTGFLVGAIQGLIPISQSNTITEEIINNNFLAEKVIQTLFLDVEGKIRIPGNFQFCKSETSELIEKVVEKFKEVYTDNICCTVSDAGSANWTYFTNLKSEKTFHHFCYSHLAKNIRNAIDSKPKLFPIEHRKITEPSILTKETSNTYSTHKGTKSPNKRLTQSALLSNLQNNLTKATTINKATP</sequence>
<dbReference type="InParanoid" id="D2VYF4"/>
<keyword evidence="2" id="KW-1185">Reference proteome</keyword>
<dbReference type="EMBL" id="GG738911">
    <property type="protein sequence ID" value="EFC38049.1"/>
    <property type="molecule type" value="Genomic_DNA"/>
</dbReference>
<dbReference type="RefSeq" id="XP_002670793.1">
    <property type="nucleotide sequence ID" value="XM_002670747.1"/>
</dbReference>
<reference evidence="1 2" key="1">
    <citation type="journal article" date="2010" name="Cell">
        <title>The genome of Naegleria gruberi illuminates early eukaryotic versatility.</title>
        <authorList>
            <person name="Fritz-Laylin L.K."/>
            <person name="Prochnik S.E."/>
            <person name="Ginger M.L."/>
            <person name="Dacks J.B."/>
            <person name="Carpenter M.L."/>
            <person name="Field M.C."/>
            <person name="Kuo A."/>
            <person name="Paredez A."/>
            <person name="Chapman J."/>
            <person name="Pham J."/>
            <person name="Shu S."/>
            <person name="Neupane R."/>
            <person name="Cipriano M."/>
            <person name="Mancuso J."/>
            <person name="Tu H."/>
            <person name="Salamov A."/>
            <person name="Lindquist E."/>
            <person name="Shapiro H."/>
            <person name="Lucas S."/>
            <person name="Grigoriev I.V."/>
            <person name="Cande W.Z."/>
            <person name="Fulton C."/>
            <person name="Rokhsar D.S."/>
            <person name="Dawson S.C."/>
        </authorList>
    </citation>
    <scope>NUCLEOTIDE SEQUENCE [LARGE SCALE GENOMIC DNA]</scope>
    <source>
        <strain evidence="1 2">NEG-M</strain>
    </source>
</reference>
<evidence type="ECO:0000313" key="2">
    <source>
        <dbReference type="Proteomes" id="UP000006671"/>
    </source>
</evidence>
<dbReference type="KEGG" id="ngr:NAEGRDRAFT_74101"/>
<dbReference type="VEuPathDB" id="AmoebaDB:NAEGRDRAFT_74101"/>
<dbReference type="GeneID" id="8857998"/>